<evidence type="ECO:0000313" key="3">
    <source>
        <dbReference type="Proteomes" id="UP000215731"/>
    </source>
</evidence>
<sequence length="88" mass="9873">MARERIQTRADADTHEQVEQYAEDRDISNSEAVRRLVRTGLVEKGYRESEIDRDELAVAEYHQTARTAGGALIGLLVVFLTLSEVGLL</sequence>
<dbReference type="Proteomes" id="UP000215731">
    <property type="component" value="Unassembled WGS sequence"/>
</dbReference>
<organism evidence="2 3">
    <name type="scientific">Halorubrum ezzemoulense</name>
    <name type="common">Halorubrum chaoviator</name>
    <dbReference type="NCBI Taxonomy" id="337243"/>
    <lineage>
        <taxon>Archaea</taxon>
        <taxon>Methanobacteriati</taxon>
        <taxon>Methanobacteriota</taxon>
        <taxon>Stenosarchaea group</taxon>
        <taxon>Halobacteria</taxon>
        <taxon>Halobacteriales</taxon>
        <taxon>Haloferacaceae</taxon>
        <taxon>Halorubrum</taxon>
    </lineage>
</organism>
<gene>
    <name evidence="2" type="ORF">DJ80_02760</name>
</gene>
<dbReference type="RefSeq" id="WP_094552487.1">
    <property type="nucleotide sequence ID" value="NZ_NHOZ01000025.1"/>
</dbReference>
<comment type="caution">
    <text evidence="2">The sequence shown here is derived from an EMBL/GenBank/DDBJ whole genome shotgun (WGS) entry which is preliminary data.</text>
</comment>
<dbReference type="EMBL" id="NHOZ01000025">
    <property type="protein sequence ID" value="OYR65173.1"/>
    <property type="molecule type" value="Genomic_DNA"/>
</dbReference>
<feature type="region of interest" description="Disordered" evidence="1">
    <location>
        <begin position="1"/>
        <end position="25"/>
    </location>
</feature>
<evidence type="ECO:0000256" key="1">
    <source>
        <dbReference type="SAM" id="MobiDB-lite"/>
    </source>
</evidence>
<dbReference type="AlphaFoldDB" id="A0A256J910"/>
<evidence type="ECO:0000313" key="2">
    <source>
        <dbReference type="EMBL" id="OYR65173.1"/>
    </source>
</evidence>
<reference evidence="2 3" key="1">
    <citation type="journal article" date="2014" name="Front. Microbiol.">
        <title>Population and genomic analysis of the genus Halorubrum.</title>
        <authorList>
            <person name="Fullmer M.S."/>
            <person name="Soucy S.M."/>
            <person name="Swithers K.S."/>
            <person name="Makkay A.M."/>
            <person name="Wheeler R."/>
            <person name="Ventosa A."/>
            <person name="Gogarten J.P."/>
            <person name="Papke R.T."/>
        </authorList>
    </citation>
    <scope>NUCLEOTIDE SEQUENCE [LARGE SCALE GENOMIC DNA]</scope>
    <source>
        <strain evidence="2 3">Ga36</strain>
    </source>
</reference>
<protein>
    <recommendedName>
        <fullName evidence="4">Ribbon-helix-helix protein CopG domain-containing protein</fullName>
    </recommendedName>
</protein>
<name>A0A256J910_HALEZ</name>
<evidence type="ECO:0008006" key="4">
    <source>
        <dbReference type="Google" id="ProtNLM"/>
    </source>
</evidence>
<accession>A0A256J910</accession>
<proteinExistence type="predicted"/>